<accession>A0ABU1TI85</accession>
<evidence type="ECO:0000313" key="2">
    <source>
        <dbReference type="Proteomes" id="UP001247620"/>
    </source>
</evidence>
<dbReference type="Proteomes" id="UP001247620">
    <property type="component" value="Unassembled WGS sequence"/>
</dbReference>
<dbReference type="InterPro" id="IPR045929">
    <property type="entry name" value="DUF6348"/>
</dbReference>
<protein>
    <submittedName>
        <fullName evidence="1">Uncharacterized protein</fullName>
    </submittedName>
</protein>
<reference evidence="1 2" key="1">
    <citation type="submission" date="2023-07" db="EMBL/GenBank/DDBJ databases">
        <title>Sorghum-associated microbial communities from plants grown in Nebraska, USA.</title>
        <authorList>
            <person name="Schachtman D."/>
        </authorList>
    </citation>
    <scope>NUCLEOTIDE SEQUENCE [LARGE SCALE GENOMIC DNA]</scope>
    <source>
        <strain evidence="1 2">3262</strain>
    </source>
</reference>
<sequence length="243" mass="27878">MGLLDFFKKKKAIIETTGIDENQQVLNIFKAKLLEKGHQVEWHTQYLALVVNGELELSCLIIENPGNANVMHLMISASHLQYFPNGIIENVAGFGTSPEERFNATLDNYIDSTFDTIIYGLSDTHDPELDFMTSEVLWHPKVGCFIALGQWKEYPPEDSFFNLLKSKIPSQLTSDKINWLKIYIFKKADGEIIGECLFNNIHWQEGFTEISNYAKSWELPGEFHGLKQFIIFRRCDAYDGVND</sequence>
<comment type="caution">
    <text evidence="1">The sequence shown here is derived from an EMBL/GenBank/DDBJ whole genome shotgun (WGS) entry which is preliminary data.</text>
</comment>
<name>A0ABU1TI85_9SPHI</name>
<evidence type="ECO:0000313" key="1">
    <source>
        <dbReference type="EMBL" id="MDR6945068.1"/>
    </source>
</evidence>
<gene>
    <name evidence="1" type="ORF">J2W55_004936</name>
</gene>
<dbReference type="Pfam" id="PF19875">
    <property type="entry name" value="DUF6348"/>
    <property type="match status" value="1"/>
</dbReference>
<proteinExistence type="predicted"/>
<dbReference type="RefSeq" id="WP_310102412.1">
    <property type="nucleotide sequence ID" value="NZ_JAVDUU010000005.1"/>
</dbReference>
<organism evidence="1 2">
    <name type="scientific">Mucilaginibacter pocheonensis</name>
    <dbReference type="NCBI Taxonomy" id="398050"/>
    <lineage>
        <taxon>Bacteria</taxon>
        <taxon>Pseudomonadati</taxon>
        <taxon>Bacteroidota</taxon>
        <taxon>Sphingobacteriia</taxon>
        <taxon>Sphingobacteriales</taxon>
        <taxon>Sphingobacteriaceae</taxon>
        <taxon>Mucilaginibacter</taxon>
    </lineage>
</organism>
<keyword evidence="2" id="KW-1185">Reference proteome</keyword>
<dbReference type="EMBL" id="JAVDUU010000005">
    <property type="protein sequence ID" value="MDR6945068.1"/>
    <property type="molecule type" value="Genomic_DNA"/>
</dbReference>